<dbReference type="AlphaFoldDB" id="A0A0E9VE31"/>
<organism evidence="1">
    <name type="scientific">Anguilla anguilla</name>
    <name type="common">European freshwater eel</name>
    <name type="synonym">Muraena anguilla</name>
    <dbReference type="NCBI Taxonomy" id="7936"/>
    <lineage>
        <taxon>Eukaryota</taxon>
        <taxon>Metazoa</taxon>
        <taxon>Chordata</taxon>
        <taxon>Craniata</taxon>
        <taxon>Vertebrata</taxon>
        <taxon>Euteleostomi</taxon>
        <taxon>Actinopterygii</taxon>
        <taxon>Neopterygii</taxon>
        <taxon>Teleostei</taxon>
        <taxon>Anguilliformes</taxon>
        <taxon>Anguillidae</taxon>
        <taxon>Anguilla</taxon>
    </lineage>
</organism>
<sequence>MSCARHYKLTVCNSITVQLHSTGI</sequence>
<accession>A0A0E9VE31</accession>
<reference evidence="1" key="2">
    <citation type="journal article" date="2015" name="Fish Shellfish Immunol.">
        <title>Early steps in the European eel (Anguilla anguilla)-Vibrio vulnificus interaction in the gills: Role of the RtxA13 toxin.</title>
        <authorList>
            <person name="Callol A."/>
            <person name="Pajuelo D."/>
            <person name="Ebbesson L."/>
            <person name="Teles M."/>
            <person name="MacKenzie S."/>
            <person name="Amaro C."/>
        </authorList>
    </citation>
    <scope>NUCLEOTIDE SEQUENCE</scope>
</reference>
<evidence type="ECO:0000313" key="1">
    <source>
        <dbReference type="EMBL" id="JAH76379.1"/>
    </source>
</evidence>
<protein>
    <submittedName>
        <fullName evidence="1">Uncharacterized protein</fullName>
    </submittedName>
</protein>
<dbReference type="EMBL" id="GBXM01032198">
    <property type="protein sequence ID" value="JAH76379.1"/>
    <property type="molecule type" value="Transcribed_RNA"/>
</dbReference>
<reference evidence="1" key="1">
    <citation type="submission" date="2014-11" db="EMBL/GenBank/DDBJ databases">
        <authorList>
            <person name="Amaro Gonzalez C."/>
        </authorList>
    </citation>
    <scope>NUCLEOTIDE SEQUENCE</scope>
</reference>
<name>A0A0E9VE31_ANGAN</name>
<proteinExistence type="predicted"/>